<comment type="caution">
    <text evidence="2">The sequence shown here is derived from an EMBL/GenBank/DDBJ whole genome shotgun (WGS) entry which is preliminary data.</text>
</comment>
<keyword evidence="3" id="KW-1185">Reference proteome</keyword>
<evidence type="ECO:0000313" key="2">
    <source>
        <dbReference type="EMBL" id="RDB27652.1"/>
    </source>
</evidence>
<evidence type="ECO:0000313" key="3">
    <source>
        <dbReference type="Proteomes" id="UP000076154"/>
    </source>
</evidence>
<dbReference type="AlphaFoldDB" id="A0A369K231"/>
<feature type="compositionally biased region" description="Basic residues" evidence="1">
    <location>
        <begin position="18"/>
        <end position="27"/>
    </location>
</feature>
<accession>A0A369K231</accession>
<name>A0A369K231_HYPMA</name>
<sequence>MSLTMGRALRKVNSSPPRTRRTNHSKTLHSGGPPSRGLSGWHTKASFHPTWRARLAWTCSFARRGGLAVEIWDLGWERRCHSRLGRQAKATGHWYSDGKQLAVIWGVSGRWEAALSGWKVVGEERSGGWRSFVDCEPVTPPTLPNLDLSGNLPEPAEWLPLTKKIISRLRIKVEGGISKVTRGSVDKSEQT</sequence>
<feature type="region of interest" description="Disordered" evidence="1">
    <location>
        <begin position="1"/>
        <end position="41"/>
    </location>
</feature>
<gene>
    <name evidence="2" type="ORF">Hypma_003166</name>
</gene>
<reference evidence="2" key="1">
    <citation type="submission" date="2018-04" db="EMBL/GenBank/DDBJ databases">
        <title>Whole genome sequencing of Hypsizygus marmoreus.</title>
        <authorList>
            <person name="Choi I.-G."/>
            <person name="Min B."/>
            <person name="Kim J.-G."/>
            <person name="Kim S."/>
            <person name="Oh Y.-L."/>
            <person name="Kong W.-S."/>
            <person name="Park H."/>
            <person name="Jeong J."/>
            <person name="Song E.-S."/>
        </authorList>
    </citation>
    <scope>NUCLEOTIDE SEQUENCE [LARGE SCALE GENOMIC DNA]</scope>
    <source>
        <strain evidence="2">51987-8</strain>
    </source>
</reference>
<dbReference type="EMBL" id="LUEZ02000014">
    <property type="protein sequence ID" value="RDB27652.1"/>
    <property type="molecule type" value="Genomic_DNA"/>
</dbReference>
<organism evidence="2 3">
    <name type="scientific">Hypsizygus marmoreus</name>
    <name type="common">White beech mushroom</name>
    <name type="synonym">Agaricus marmoreus</name>
    <dbReference type="NCBI Taxonomy" id="39966"/>
    <lineage>
        <taxon>Eukaryota</taxon>
        <taxon>Fungi</taxon>
        <taxon>Dikarya</taxon>
        <taxon>Basidiomycota</taxon>
        <taxon>Agaricomycotina</taxon>
        <taxon>Agaricomycetes</taxon>
        <taxon>Agaricomycetidae</taxon>
        <taxon>Agaricales</taxon>
        <taxon>Tricholomatineae</taxon>
        <taxon>Lyophyllaceae</taxon>
        <taxon>Hypsizygus</taxon>
    </lineage>
</organism>
<evidence type="ECO:0000256" key="1">
    <source>
        <dbReference type="SAM" id="MobiDB-lite"/>
    </source>
</evidence>
<dbReference type="Proteomes" id="UP000076154">
    <property type="component" value="Unassembled WGS sequence"/>
</dbReference>
<dbReference type="InParanoid" id="A0A369K231"/>
<proteinExistence type="predicted"/>
<protein>
    <submittedName>
        <fullName evidence="2">Uncharacterized protein</fullName>
    </submittedName>
</protein>